<evidence type="ECO:0000313" key="2">
    <source>
        <dbReference type="Proteomes" id="UP000603453"/>
    </source>
</evidence>
<reference evidence="1" key="1">
    <citation type="submission" date="2020-12" db="EMBL/GenBank/DDBJ databases">
        <title>Metabolic potential, ecology and presence of endohyphal bacteria is reflected in genomic diversity of Mucoromycotina.</title>
        <authorList>
            <person name="Muszewska A."/>
            <person name="Okrasinska A."/>
            <person name="Steczkiewicz K."/>
            <person name="Drgas O."/>
            <person name="Orlowska M."/>
            <person name="Perlinska-Lenart U."/>
            <person name="Aleksandrzak-Piekarczyk T."/>
            <person name="Szatraj K."/>
            <person name="Zielenkiewicz U."/>
            <person name="Pilsyk S."/>
            <person name="Malc E."/>
            <person name="Mieczkowski P."/>
            <person name="Kruszewska J.S."/>
            <person name="Biernat P."/>
            <person name="Pawlowska J."/>
        </authorList>
    </citation>
    <scope>NUCLEOTIDE SEQUENCE</scope>
    <source>
        <strain evidence="1">WA0000017839</strain>
    </source>
</reference>
<keyword evidence="2" id="KW-1185">Reference proteome</keyword>
<evidence type="ECO:0000313" key="1">
    <source>
        <dbReference type="EMBL" id="KAG2191503.1"/>
    </source>
</evidence>
<dbReference type="EMBL" id="JAEPRD010000400">
    <property type="protein sequence ID" value="KAG2191503.1"/>
    <property type="molecule type" value="Genomic_DNA"/>
</dbReference>
<sequence>MNNFDISKISTSSPIYASIMRSAMANVQNSELTTASTSATVTAEETSNYQDDNEIRSLLNSANIKMDSLENQNKTIASEVGDCKTSISQLEKVIDRLVTGQISIKDILSGGNTPARTIAVASLVPRGEEPYVVGKRYPKISKLINGYIKHPNFTSDNPVKIMENDAKQGWSLTSYYNSSYNNALAIRLITYLGRQEAGKAIPLNDLAKMVKNHFVNQVRQRQRTPEAADRKRLACRRRQRTVTILRRRIKAYNKYRDQIDREMGRKNCDHALQKETMSEDETDGEDKVKAFRPSWRSDELQTFIDLVDDFASQSLKKKGSSILKRVRVVRQKDVPKDLAVPLAAWTINNE</sequence>
<name>A0A8H7QH31_9FUNG</name>
<dbReference type="Proteomes" id="UP000603453">
    <property type="component" value="Unassembled WGS sequence"/>
</dbReference>
<organism evidence="1 2">
    <name type="scientific">Mucor saturninus</name>
    <dbReference type="NCBI Taxonomy" id="64648"/>
    <lineage>
        <taxon>Eukaryota</taxon>
        <taxon>Fungi</taxon>
        <taxon>Fungi incertae sedis</taxon>
        <taxon>Mucoromycota</taxon>
        <taxon>Mucoromycotina</taxon>
        <taxon>Mucoromycetes</taxon>
        <taxon>Mucorales</taxon>
        <taxon>Mucorineae</taxon>
        <taxon>Mucoraceae</taxon>
        <taxon>Mucor</taxon>
    </lineage>
</organism>
<dbReference type="AlphaFoldDB" id="A0A8H7QH31"/>
<comment type="caution">
    <text evidence="1">The sequence shown here is derived from an EMBL/GenBank/DDBJ whole genome shotgun (WGS) entry which is preliminary data.</text>
</comment>
<accession>A0A8H7QH31</accession>
<gene>
    <name evidence="1" type="ORF">INT47_010972</name>
</gene>
<protein>
    <submittedName>
        <fullName evidence="1">Uncharacterized protein</fullName>
    </submittedName>
</protein>
<dbReference type="OrthoDB" id="2288452at2759"/>
<proteinExistence type="predicted"/>